<evidence type="ECO:0000313" key="2">
    <source>
        <dbReference type="EMBL" id="MBC8567770.1"/>
    </source>
</evidence>
<dbReference type="AlphaFoldDB" id="A0A926E4R3"/>
<dbReference type="InterPro" id="IPR036866">
    <property type="entry name" value="RibonucZ/Hydroxyglut_hydro"/>
</dbReference>
<dbReference type="EMBL" id="JACRTA010000001">
    <property type="protein sequence ID" value="MBC8567770.1"/>
    <property type="molecule type" value="Genomic_DNA"/>
</dbReference>
<dbReference type="RefSeq" id="WP_187524976.1">
    <property type="nucleotide sequence ID" value="NZ_JACRTA010000001.1"/>
</dbReference>
<dbReference type="InterPro" id="IPR001279">
    <property type="entry name" value="Metallo-B-lactamas"/>
</dbReference>
<dbReference type="SUPFAM" id="SSF56281">
    <property type="entry name" value="Metallo-hydrolase/oxidoreductase"/>
    <property type="match status" value="1"/>
</dbReference>
<gene>
    <name evidence="2" type="ORF">H8692_03200</name>
</gene>
<keyword evidence="3" id="KW-1185">Reference proteome</keyword>
<accession>A0A926E4R3</accession>
<dbReference type="Pfam" id="PF12706">
    <property type="entry name" value="Lactamase_B_2"/>
    <property type="match status" value="1"/>
</dbReference>
<comment type="caution">
    <text evidence="2">The sequence shown here is derived from an EMBL/GenBank/DDBJ whole genome shotgun (WGS) entry which is preliminary data.</text>
</comment>
<dbReference type="SMART" id="SM00849">
    <property type="entry name" value="Lactamase_B"/>
    <property type="match status" value="1"/>
</dbReference>
<name>A0A926E4R3_9FIRM</name>
<reference evidence="2" key="1">
    <citation type="submission" date="2020-08" db="EMBL/GenBank/DDBJ databases">
        <title>Genome public.</title>
        <authorList>
            <person name="Liu C."/>
            <person name="Sun Q."/>
        </authorList>
    </citation>
    <scope>NUCLEOTIDE SEQUENCE</scope>
    <source>
        <strain evidence="2">NSJ-24</strain>
    </source>
</reference>
<evidence type="ECO:0000259" key="1">
    <source>
        <dbReference type="SMART" id="SM00849"/>
    </source>
</evidence>
<evidence type="ECO:0000313" key="3">
    <source>
        <dbReference type="Proteomes" id="UP000610862"/>
    </source>
</evidence>
<proteinExistence type="predicted"/>
<dbReference type="PANTHER" id="PTHR47619">
    <property type="entry name" value="METALLO-HYDROLASE YYCJ-RELATED"/>
    <property type="match status" value="1"/>
</dbReference>
<dbReference type="Proteomes" id="UP000610862">
    <property type="component" value="Unassembled WGS sequence"/>
</dbReference>
<protein>
    <submittedName>
        <fullName evidence="2">MBL fold metallo-hydrolase</fullName>
    </submittedName>
</protein>
<dbReference type="PANTHER" id="PTHR47619:SF1">
    <property type="entry name" value="EXODEOXYRIBONUCLEASE WALJ"/>
    <property type="match status" value="1"/>
</dbReference>
<sequence>MSLKFCSLASGSSGNCYLIKNDSAALIIDAGISGKKILQGLDDTNTPHEYAKGLLITHEHTDHVKSVSVLSKKLPGLSVYANQGTWGGIKKPVAPTQQRIFRTGEDFYIEDFMIRPFSIPHDATDPVGFSIYHENKQISIVTDVGYITDSIFDEIIDADLLLLEANHEKEILLMGRYPYPLKHRILGETGHLSNVSAGECLCRLASANPKERQILLGHLSHENNDPAVALLTVKNTLMEKNIIPGNQLKLGIAMRDCLSYMYEV</sequence>
<feature type="domain" description="Metallo-beta-lactamase" evidence="1">
    <location>
        <begin position="13"/>
        <end position="182"/>
    </location>
</feature>
<organism evidence="2 3">
    <name type="scientific">Lentihominibacter hominis</name>
    <dbReference type="NCBI Taxonomy" id="2763645"/>
    <lineage>
        <taxon>Bacteria</taxon>
        <taxon>Bacillati</taxon>
        <taxon>Bacillota</taxon>
        <taxon>Clostridia</taxon>
        <taxon>Peptostreptococcales</taxon>
        <taxon>Anaerovoracaceae</taxon>
        <taxon>Lentihominibacter</taxon>
    </lineage>
</organism>
<dbReference type="Gene3D" id="3.60.15.10">
    <property type="entry name" value="Ribonuclease Z/Hydroxyacylglutathione hydrolase-like"/>
    <property type="match status" value="1"/>
</dbReference>
<dbReference type="InterPro" id="IPR052533">
    <property type="entry name" value="WalJ/YycJ-like"/>
</dbReference>